<sequence>MQKLHRPNLRTQRRCGLGDIIKQSDIYGEQFSLTFQGEQKFKTWPGALTSLSVIAIILAYFSFRTQIMIFKQDNKTSVTTQLVDITQFEKAFQATQDQNFINFINSDFGFDIAAGTRPKNIEMRNRTDYELETETCGTEGYNYTNKDEVVLKQVSIAQCVKDKSMLKMKGTLYGKNAQFLEIRVQPCIDPTKENNINSTICATFEEQAVWWKNVNLLVYPVNTYFDFSDFTNPVKYFIDDTIFFPIMPSLGKQSFIYVRQSFTNLNDEFFSFESGMNKSLYSIQRQKDVIMETSYRGITYVSVQVRLDSYQDTYNRQIYGLMDLLGDVGGVQTIFIVVGSLLTGMFAERLLYGKMMNQIYHAKIKQPKNQHKRNLFGTMKVPKTPHNSATSIQKSNQYRPMGFSEDEEKGSQLSTKQNSKTSDSPNKIKEILFISRRKIMNTILNRQVFQYSACDIMKEFLCCFNCRRMKSKKEIQRFRQQYLYQKAKKKIEQKFDALSLIKFMHQMQLLGPTLLDQNQHLLMHFQKKQLLDSDQSSEDTDLDDQTTINILNNGKNPFVKLMILGRINQRVREILSKKKLTHVDTKLLKGLFTRMRTDKDPPKGINDTFRPIHCQSQSKESNHQAGIVRKFKSFVLRNSVENPLFENREKLSVLESIEDFLEHNDIQEIGLNNPIISRENSEIRPPPKAASKRYSTRRGQASQFSDEEKKPQKIFSKRTQKANGLNTGADLRTQDATNLTYVPNTASRRLKETVEEQSIQDDFEMDGNYIQKYMAPSSRRKSPDKRQEKSKKSSKQDYNNDQDSSRVMILQKKLKMQDKKHKKGKESEKMPKLNFPSDSD</sequence>
<protein>
    <submittedName>
        <fullName evidence="3">Uncharacterized protein</fullName>
    </submittedName>
</protein>
<dbReference type="Proteomes" id="UP000039865">
    <property type="component" value="Unassembled WGS sequence"/>
</dbReference>
<proteinExistence type="predicted"/>
<feature type="compositionally biased region" description="Polar residues" evidence="1">
    <location>
        <begin position="411"/>
        <end position="424"/>
    </location>
</feature>
<keyword evidence="2" id="KW-1133">Transmembrane helix</keyword>
<feature type="region of interest" description="Disordered" evidence="1">
    <location>
        <begin position="773"/>
        <end position="840"/>
    </location>
</feature>
<keyword evidence="2" id="KW-0472">Membrane</keyword>
<feature type="transmembrane region" description="Helical" evidence="2">
    <location>
        <begin position="324"/>
        <end position="347"/>
    </location>
</feature>
<organism evidence="3 4">
    <name type="scientific">Stylonychia lemnae</name>
    <name type="common">Ciliate</name>
    <dbReference type="NCBI Taxonomy" id="5949"/>
    <lineage>
        <taxon>Eukaryota</taxon>
        <taxon>Sar</taxon>
        <taxon>Alveolata</taxon>
        <taxon>Ciliophora</taxon>
        <taxon>Intramacronucleata</taxon>
        <taxon>Spirotrichea</taxon>
        <taxon>Stichotrichia</taxon>
        <taxon>Sporadotrichida</taxon>
        <taxon>Oxytrichidae</taxon>
        <taxon>Stylonychinae</taxon>
        <taxon>Stylonychia</taxon>
    </lineage>
</organism>
<name>A0A078AGJ6_STYLE</name>
<feature type="region of interest" description="Disordered" evidence="1">
    <location>
        <begin position="677"/>
        <end position="715"/>
    </location>
</feature>
<dbReference type="InParanoid" id="A0A078AGJ6"/>
<feature type="transmembrane region" description="Helical" evidence="2">
    <location>
        <begin position="44"/>
        <end position="63"/>
    </location>
</feature>
<evidence type="ECO:0000256" key="1">
    <source>
        <dbReference type="SAM" id="MobiDB-lite"/>
    </source>
</evidence>
<feature type="region of interest" description="Disordered" evidence="1">
    <location>
        <begin position="378"/>
        <end position="424"/>
    </location>
</feature>
<accession>A0A078AGJ6</accession>
<dbReference type="AlphaFoldDB" id="A0A078AGJ6"/>
<feature type="compositionally biased region" description="Basic and acidic residues" evidence="1">
    <location>
        <begin position="784"/>
        <end position="795"/>
    </location>
</feature>
<gene>
    <name evidence="3" type="primary">Contig15049.g16032</name>
    <name evidence="3" type="ORF">STYLEM_9952</name>
</gene>
<feature type="compositionally biased region" description="Basic residues" evidence="1">
    <location>
        <begin position="812"/>
        <end position="824"/>
    </location>
</feature>
<keyword evidence="4" id="KW-1185">Reference proteome</keyword>
<dbReference type="PANTHER" id="PTHR31398">
    <property type="entry name" value="MEIOTIC NUCLEAR DIVISION PROTEIN 1 HOMOLOG"/>
    <property type="match status" value="1"/>
</dbReference>
<keyword evidence="2" id="KW-0812">Transmembrane</keyword>
<feature type="compositionally biased region" description="Polar residues" evidence="1">
    <location>
        <begin position="385"/>
        <end position="398"/>
    </location>
</feature>
<dbReference type="GO" id="GO:0007131">
    <property type="term" value="P:reciprocal meiotic recombination"/>
    <property type="evidence" value="ECO:0007669"/>
    <property type="project" value="TreeGrafter"/>
</dbReference>
<dbReference type="EMBL" id="CCKQ01009459">
    <property type="protein sequence ID" value="CDW80946.1"/>
    <property type="molecule type" value="Genomic_DNA"/>
</dbReference>
<dbReference type="PANTHER" id="PTHR31398:SF0">
    <property type="entry name" value="MEIOTIC NUCLEAR DIVISION PROTEIN 1 HOMOLOG"/>
    <property type="match status" value="1"/>
</dbReference>
<dbReference type="GO" id="GO:0005634">
    <property type="term" value="C:nucleus"/>
    <property type="evidence" value="ECO:0007669"/>
    <property type="project" value="TreeGrafter"/>
</dbReference>
<reference evidence="3 4" key="1">
    <citation type="submission" date="2014-06" db="EMBL/GenBank/DDBJ databases">
        <authorList>
            <person name="Swart Estienne"/>
        </authorList>
    </citation>
    <scope>NUCLEOTIDE SEQUENCE [LARGE SCALE GENOMIC DNA]</scope>
    <source>
        <strain evidence="3 4">130c</strain>
    </source>
</reference>
<evidence type="ECO:0000256" key="2">
    <source>
        <dbReference type="SAM" id="Phobius"/>
    </source>
</evidence>
<evidence type="ECO:0000313" key="4">
    <source>
        <dbReference type="Proteomes" id="UP000039865"/>
    </source>
</evidence>
<evidence type="ECO:0000313" key="3">
    <source>
        <dbReference type="EMBL" id="CDW80946.1"/>
    </source>
</evidence>